<feature type="compositionally biased region" description="Polar residues" evidence="1">
    <location>
        <begin position="425"/>
        <end position="441"/>
    </location>
</feature>
<evidence type="ECO:0000256" key="1">
    <source>
        <dbReference type="SAM" id="MobiDB-lite"/>
    </source>
</evidence>
<feature type="compositionally biased region" description="Low complexity" evidence="1">
    <location>
        <begin position="14"/>
        <end position="41"/>
    </location>
</feature>
<name>A0AAE0F409_9CHLO</name>
<feature type="compositionally biased region" description="Gly residues" evidence="1">
    <location>
        <begin position="389"/>
        <end position="408"/>
    </location>
</feature>
<feature type="region of interest" description="Disordered" evidence="1">
    <location>
        <begin position="1"/>
        <end position="63"/>
    </location>
</feature>
<evidence type="ECO:0000313" key="2">
    <source>
        <dbReference type="EMBL" id="KAK3251301.1"/>
    </source>
</evidence>
<gene>
    <name evidence="2" type="ORF">CYMTET_39360</name>
</gene>
<feature type="region of interest" description="Disordered" evidence="1">
    <location>
        <begin position="180"/>
        <end position="207"/>
    </location>
</feature>
<proteinExistence type="predicted"/>
<dbReference type="AlphaFoldDB" id="A0AAE0F409"/>
<keyword evidence="3" id="KW-1185">Reference proteome</keyword>
<reference evidence="2 3" key="1">
    <citation type="journal article" date="2015" name="Genome Biol. Evol.">
        <title>Comparative Genomics of a Bacterivorous Green Alga Reveals Evolutionary Causalities and Consequences of Phago-Mixotrophic Mode of Nutrition.</title>
        <authorList>
            <person name="Burns J.A."/>
            <person name="Paasch A."/>
            <person name="Narechania A."/>
            <person name="Kim E."/>
        </authorList>
    </citation>
    <scope>NUCLEOTIDE SEQUENCE [LARGE SCALE GENOMIC DNA]</scope>
    <source>
        <strain evidence="2 3">PLY_AMNH</strain>
    </source>
</reference>
<feature type="compositionally biased region" description="Basic and acidic residues" evidence="1">
    <location>
        <begin position="79"/>
        <end position="99"/>
    </location>
</feature>
<dbReference type="EMBL" id="LGRX02026108">
    <property type="protein sequence ID" value="KAK3251301.1"/>
    <property type="molecule type" value="Genomic_DNA"/>
</dbReference>
<sequence>MQFGITLGAPRKPSSSPDAFSSSSSKNSARTSESSLDSSLSSRDRKELQDLREELRKESQGRAAAADALAEIMAQQLRESQRVADERRAAERTVAEERQAQLTRQLQESQKLAEERQTQLSLQLRERQKALEERLLAAEEQRAIDQQAAEARKQAESHQLEERLQAAVAAQVQELVLAQASPSGPVESGASIPSPGAETPSSEPHHGLVETASATTCDVRRLSVPTPDVKVQQLHAWDMVSLPVRVCQAIRDRVVEHGSGGVDAQFLFYKVAREYREVGQADEHGPAACRIRDVARATVRTGERVLNSQVVLGFSESWSSEILGGECSRCGCGSAEGSVRFWACQPRRKLASPEALDGGPGGPSDPSGPREPGGSGGGPSGPSDPSGPGEPGGSSGGAGGPGGPGGPSDPGDLSGQGDDADESGSYRSTASLARSHGGSSNRRTEQEALKWALKLISNTVDRYDTTVEGSNHAFGPLIRFVRQVRELLDLEPGLMSGGLAGGAGGAGGMARVLQSSSQQQLPLAVDAQGVPGVPVGQPRLVPTRQRAAAEEA</sequence>
<feature type="compositionally biased region" description="Gly residues" evidence="1">
    <location>
        <begin position="371"/>
        <end position="380"/>
    </location>
</feature>
<feature type="compositionally biased region" description="Basic and acidic residues" evidence="1">
    <location>
        <begin position="42"/>
        <end position="60"/>
    </location>
</feature>
<protein>
    <submittedName>
        <fullName evidence="2">Uncharacterized protein</fullName>
    </submittedName>
</protein>
<dbReference type="Proteomes" id="UP001190700">
    <property type="component" value="Unassembled WGS sequence"/>
</dbReference>
<organism evidence="2 3">
    <name type="scientific">Cymbomonas tetramitiformis</name>
    <dbReference type="NCBI Taxonomy" id="36881"/>
    <lineage>
        <taxon>Eukaryota</taxon>
        <taxon>Viridiplantae</taxon>
        <taxon>Chlorophyta</taxon>
        <taxon>Pyramimonadophyceae</taxon>
        <taxon>Pyramimonadales</taxon>
        <taxon>Pyramimonadaceae</taxon>
        <taxon>Cymbomonas</taxon>
    </lineage>
</organism>
<comment type="caution">
    <text evidence="2">The sequence shown here is derived from an EMBL/GenBank/DDBJ whole genome shotgun (WGS) entry which is preliminary data.</text>
</comment>
<feature type="region of interest" description="Disordered" evidence="1">
    <location>
        <begin position="351"/>
        <end position="443"/>
    </location>
</feature>
<accession>A0AAE0F409</accession>
<evidence type="ECO:0000313" key="3">
    <source>
        <dbReference type="Proteomes" id="UP001190700"/>
    </source>
</evidence>
<feature type="region of interest" description="Disordered" evidence="1">
    <location>
        <begin position="78"/>
        <end position="107"/>
    </location>
</feature>